<dbReference type="ChiTaRS" id="RPE65">
    <property type="organism name" value="human"/>
</dbReference>
<dbReference type="PeptideAtlas" id="L8EC55"/>
<proteinExistence type="predicted"/>
<accession>L8EC55</accession>
<gene>
    <name evidence="1" type="primary">RPE65</name>
</gene>
<evidence type="ECO:0000313" key="1">
    <source>
        <dbReference type="EMBL" id="CCQ42977.1"/>
    </source>
</evidence>
<reference evidence="1" key="1">
    <citation type="journal article" date="2013" name="PLoS ONE">
        <title>Direct detection of alternative open reading frames translation products in human significantly expands the proteome.</title>
        <authorList>
            <person name="Vanderperre B."/>
            <person name="Lucier J.-F."/>
            <person name="Motard J."/>
            <person name="Tremblay G."/>
            <person name="Vanderperre S."/>
            <person name="Wisztorski M."/>
            <person name="Salzet M."/>
            <person name="Boisvert F.-M."/>
            <person name="Roucou X."/>
        </authorList>
    </citation>
    <scope>NUCLEOTIDE SEQUENCE</scope>
</reference>
<dbReference type="AlphaFoldDB" id="L8EC55"/>
<dbReference type="EMBL" id="HF583480">
    <property type="protein sequence ID" value="CCQ42977.1"/>
    <property type="molecule type" value="Genomic_DNA"/>
</dbReference>
<dbReference type="OrthoDB" id="1069523at2759"/>
<sequence length="42" mass="4595">MKPWGFGFILLTKKGKSTSIINTELLLSTSSITSTPMKTMGF</sequence>
<name>L8EC55_HUMAN</name>
<protein>
    <submittedName>
        <fullName evidence="1">Alternative protein RPE65</fullName>
    </submittedName>
</protein>
<organism evidence="1">
    <name type="scientific">Homo sapiens</name>
    <name type="common">Human</name>
    <dbReference type="NCBI Taxonomy" id="9606"/>
    <lineage>
        <taxon>Eukaryota</taxon>
        <taxon>Metazoa</taxon>
        <taxon>Chordata</taxon>
        <taxon>Craniata</taxon>
        <taxon>Vertebrata</taxon>
        <taxon>Euteleostomi</taxon>
        <taxon>Mammalia</taxon>
        <taxon>Eutheria</taxon>
        <taxon>Euarchontoglires</taxon>
        <taxon>Primates</taxon>
        <taxon>Haplorrhini</taxon>
        <taxon>Catarrhini</taxon>
        <taxon>Hominidae</taxon>
        <taxon>Homo</taxon>
    </lineage>
</organism>